<keyword evidence="7 8" id="KW-0472">Membrane</keyword>
<evidence type="ECO:0000256" key="8">
    <source>
        <dbReference type="PIRNR" id="PIRNR037778"/>
    </source>
</evidence>
<keyword evidence="3 8" id="KW-0813">Transport</keyword>
<dbReference type="Pfam" id="PF12822">
    <property type="entry name" value="ECF_trnsprt"/>
    <property type="match status" value="1"/>
</dbReference>
<keyword evidence="11" id="KW-1185">Reference proteome</keyword>
<feature type="transmembrane region" description="Helical" evidence="9">
    <location>
        <begin position="168"/>
        <end position="199"/>
    </location>
</feature>
<dbReference type="Gene3D" id="1.10.1760.20">
    <property type="match status" value="1"/>
</dbReference>
<keyword evidence="4 8" id="KW-1003">Cell membrane</keyword>
<keyword evidence="6 9" id="KW-1133">Transmembrane helix</keyword>
<dbReference type="GeneID" id="97191917"/>
<evidence type="ECO:0000256" key="2">
    <source>
        <dbReference type="ARBA" id="ARBA00005540"/>
    </source>
</evidence>
<reference evidence="10 11" key="1">
    <citation type="submission" date="2018-08" db="EMBL/GenBank/DDBJ databases">
        <title>A genome reference for cultivated species of the human gut microbiota.</title>
        <authorList>
            <person name="Zou Y."/>
            <person name="Xue W."/>
            <person name="Luo G."/>
        </authorList>
    </citation>
    <scope>NUCLEOTIDE SEQUENCE [LARGE SCALE GENOMIC DNA]</scope>
    <source>
        <strain evidence="10 11">AF37-2AT</strain>
    </source>
</reference>
<name>A0A3E3K2H6_9FIRM</name>
<evidence type="ECO:0000256" key="4">
    <source>
        <dbReference type="ARBA" id="ARBA00022475"/>
    </source>
</evidence>
<evidence type="ECO:0000256" key="5">
    <source>
        <dbReference type="ARBA" id="ARBA00022692"/>
    </source>
</evidence>
<dbReference type="Proteomes" id="UP000261080">
    <property type="component" value="Unassembled WGS sequence"/>
</dbReference>
<sequence>MENTQKNAGVRRRSNTKVRYMTQVGMLSAVATVLMLFEFPLPFVPDFYKIDISEIPVLLGTFAMGPLAGVMTECIKILLNFVINGTTTGGIGELANFLIGCSFCVPAGLIYKRMHTRKGALTGLVTGTVIMVLIGCLLNAFVLLPTYAAAFGIPLDTLVQMGHALNPAINGVTTFVILAVGPFNLIKGLLVSIILLLIYKKVSPILHGASH</sequence>
<proteinExistence type="inferred from homology"/>
<evidence type="ECO:0000256" key="1">
    <source>
        <dbReference type="ARBA" id="ARBA00004651"/>
    </source>
</evidence>
<dbReference type="InterPro" id="IPR024529">
    <property type="entry name" value="ECF_trnsprt_substrate-spec"/>
</dbReference>
<comment type="subcellular location">
    <subcellularLocation>
        <location evidence="1">Cell membrane</location>
        <topology evidence="1">Multi-pass membrane protein</topology>
    </subcellularLocation>
</comment>
<feature type="transmembrane region" description="Helical" evidence="9">
    <location>
        <begin position="20"/>
        <end position="37"/>
    </location>
</feature>
<dbReference type="GO" id="GO:0005886">
    <property type="term" value="C:plasma membrane"/>
    <property type="evidence" value="ECO:0007669"/>
    <property type="project" value="UniProtKB-SubCell"/>
</dbReference>
<evidence type="ECO:0000256" key="3">
    <source>
        <dbReference type="ARBA" id="ARBA00022448"/>
    </source>
</evidence>
<comment type="caution">
    <text evidence="10">The sequence shown here is derived from an EMBL/GenBank/DDBJ whole genome shotgun (WGS) entry which is preliminary data.</text>
</comment>
<evidence type="ECO:0000313" key="11">
    <source>
        <dbReference type="Proteomes" id="UP000261080"/>
    </source>
</evidence>
<dbReference type="PIRSF" id="PIRSF037778">
    <property type="entry name" value="UCP037778_transp_RibU"/>
    <property type="match status" value="1"/>
</dbReference>
<dbReference type="PANTHER" id="PTHR38438:SF1">
    <property type="entry name" value="RIBOFLAVIN TRANSPORTER RIBU"/>
    <property type="match status" value="1"/>
</dbReference>
<evidence type="ECO:0000256" key="9">
    <source>
        <dbReference type="SAM" id="Phobius"/>
    </source>
</evidence>
<comment type="function">
    <text evidence="8">Probably a riboflavin-binding protein that interacts with the energy-coupling factor (ECF) ABC-transporter complex.</text>
</comment>
<dbReference type="InterPro" id="IPR025720">
    <property type="entry name" value="RibU"/>
</dbReference>
<keyword evidence="5 9" id="KW-0812">Transmembrane</keyword>
<dbReference type="GO" id="GO:0032217">
    <property type="term" value="F:riboflavin transmembrane transporter activity"/>
    <property type="evidence" value="ECO:0007669"/>
    <property type="project" value="UniProtKB-UniRule"/>
</dbReference>
<dbReference type="AlphaFoldDB" id="A0A3E3K2H6"/>
<organism evidence="10 11">
    <name type="scientific">Sellimonas intestinalis</name>
    <dbReference type="NCBI Taxonomy" id="1653434"/>
    <lineage>
        <taxon>Bacteria</taxon>
        <taxon>Bacillati</taxon>
        <taxon>Bacillota</taxon>
        <taxon>Clostridia</taxon>
        <taxon>Lachnospirales</taxon>
        <taxon>Lachnospiraceae</taxon>
        <taxon>Sellimonas</taxon>
    </lineage>
</organism>
<protein>
    <recommendedName>
        <fullName evidence="8">Riboflavin transporter</fullName>
    </recommendedName>
</protein>
<accession>A0A3E3K2H6</accession>
<dbReference type="PANTHER" id="PTHR38438">
    <property type="entry name" value="RIBOFLAVIN TRANSPORTER RIBU"/>
    <property type="match status" value="1"/>
</dbReference>
<evidence type="ECO:0000256" key="7">
    <source>
        <dbReference type="ARBA" id="ARBA00023136"/>
    </source>
</evidence>
<dbReference type="OrthoDB" id="9809216at2"/>
<dbReference type="RefSeq" id="WP_024731901.1">
    <property type="nucleotide sequence ID" value="NZ_BAABYU010000001.1"/>
</dbReference>
<comment type="similarity">
    <text evidence="2 8">Belongs to the prokaryotic riboflavin transporter (P-RFT) (TC 2.A.87) family.</text>
</comment>
<gene>
    <name evidence="10" type="ORF">DW016_05940</name>
</gene>
<evidence type="ECO:0000313" key="10">
    <source>
        <dbReference type="EMBL" id="RGE87666.1"/>
    </source>
</evidence>
<evidence type="ECO:0000256" key="6">
    <source>
        <dbReference type="ARBA" id="ARBA00022989"/>
    </source>
</evidence>
<feature type="transmembrane region" description="Helical" evidence="9">
    <location>
        <begin position="123"/>
        <end position="148"/>
    </location>
</feature>
<dbReference type="EMBL" id="QVLX01000003">
    <property type="protein sequence ID" value="RGE87666.1"/>
    <property type="molecule type" value="Genomic_DNA"/>
</dbReference>